<keyword evidence="1" id="KW-0812">Transmembrane</keyword>
<keyword evidence="1" id="KW-0472">Membrane</keyword>
<dbReference type="Proteomes" id="UP000324285">
    <property type="component" value="Chromosome"/>
</dbReference>
<sequence>MMGRRKEWLIGLSPLPVVWAAVMLGISVLLAIWLLLQPWLISGLPLILRLPLIILGVWAVGGGLALPLHYSGVPGWWLMAGQLPWYPVVLVLFTLMLLMRSWMM</sequence>
<dbReference type="RefSeq" id="WP_149285483.1">
    <property type="nucleotide sequence ID" value="NZ_CP038437.2"/>
</dbReference>
<feature type="transmembrane region" description="Helical" evidence="1">
    <location>
        <begin position="76"/>
        <end position="98"/>
    </location>
</feature>
<dbReference type="KEGG" id="hbh:E4T21_13005"/>
<organism evidence="2 3">
    <name type="scientific">Halomonas binhaiensis</name>
    <dbReference type="NCBI Taxonomy" id="2562282"/>
    <lineage>
        <taxon>Bacteria</taxon>
        <taxon>Pseudomonadati</taxon>
        <taxon>Pseudomonadota</taxon>
        <taxon>Gammaproteobacteria</taxon>
        <taxon>Oceanospirillales</taxon>
        <taxon>Halomonadaceae</taxon>
        <taxon>Halomonas</taxon>
    </lineage>
</organism>
<keyword evidence="1" id="KW-1133">Transmembrane helix</keyword>
<keyword evidence="3" id="KW-1185">Reference proteome</keyword>
<name>A0A5C1NKK5_9GAMM</name>
<protein>
    <submittedName>
        <fullName evidence="2">Uncharacterized protein</fullName>
    </submittedName>
</protein>
<gene>
    <name evidence="2" type="ORF">E4T21_13005</name>
</gene>
<feature type="transmembrane region" description="Helical" evidence="1">
    <location>
        <begin position="48"/>
        <end position="70"/>
    </location>
</feature>
<reference evidence="2" key="1">
    <citation type="submission" date="2021-02" db="EMBL/GenBank/DDBJ databases">
        <title>Strain Y2R2, a novel species of the genus Halomonas.</title>
        <authorList>
            <person name="Huang H."/>
        </authorList>
    </citation>
    <scope>NUCLEOTIDE SEQUENCE</scope>
    <source>
        <strain evidence="2">Y2R2</strain>
    </source>
</reference>
<accession>A0A5C1NKK5</accession>
<dbReference type="EMBL" id="CP038437">
    <property type="protein sequence ID" value="QEM82359.1"/>
    <property type="molecule type" value="Genomic_DNA"/>
</dbReference>
<evidence type="ECO:0000313" key="3">
    <source>
        <dbReference type="Proteomes" id="UP000324285"/>
    </source>
</evidence>
<proteinExistence type="predicted"/>
<feature type="transmembrane region" description="Helical" evidence="1">
    <location>
        <begin position="17"/>
        <end position="36"/>
    </location>
</feature>
<dbReference type="AlphaFoldDB" id="A0A5C1NKK5"/>
<evidence type="ECO:0000313" key="2">
    <source>
        <dbReference type="EMBL" id="QEM82359.1"/>
    </source>
</evidence>
<evidence type="ECO:0000256" key="1">
    <source>
        <dbReference type="SAM" id="Phobius"/>
    </source>
</evidence>